<dbReference type="RefSeq" id="WP_266050871.1">
    <property type="nucleotide sequence ID" value="NZ_JAPFQO010000001.1"/>
</dbReference>
<organism evidence="1 2">
    <name type="scientific">Pontibacter anaerobius</name>
    <dbReference type="NCBI Taxonomy" id="2993940"/>
    <lineage>
        <taxon>Bacteria</taxon>
        <taxon>Pseudomonadati</taxon>
        <taxon>Bacteroidota</taxon>
        <taxon>Cytophagia</taxon>
        <taxon>Cytophagales</taxon>
        <taxon>Hymenobacteraceae</taxon>
        <taxon>Pontibacter</taxon>
    </lineage>
</organism>
<evidence type="ECO:0000313" key="1">
    <source>
        <dbReference type="EMBL" id="MCX2738823.1"/>
    </source>
</evidence>
<comment type="caution">
    <text evidence="1">The sequence shown here is derived from an EMBL/GenBank/DDBJ whole genome shotgun (WGS) entry which is preliminary data.</text>
</comment>
<reference evidence="1 2" key="1">
    <citation type="submission" date="2022-11" db="EMBL/GenBank/DDBJ databases">
        <title>The characterization of three novel Bacteroidetes species and genomic analysis of their roles in tidal elemental geochemical cycles.</title>
        <authorList>
            <person name="Ma K.-J."/>
        </authorList>
    </citation>
    <scope>NUCLEOTIDE SEQUENCE [LARGE SCALE GENOMIC DNA]</scope>
    <source>
        <strain evidence="1 2">M82</strain>
    </source>
</reference>
<keyword evidence="2" id="KW-1185">Reference proteome</keyword>
<name>A0ABT3RBQ3_9BACT</name>
<gene>
    <name evidence="1" type="ORF">OO017_02600</name>
</gene>
<proteinExistence type="predicted"/>
<dbReference type="Proteomes" id="UP001207228">
    <property type="component" value="Unassembled WGS sequence"/>
</dbReference>
<evidence type="ECO:0000313" key="2">
    <source>
        <dbReference type="Proteomes" id="UP001207228"/>
    </source>
</evidence>
<dbReference type="EMBL" id="JAPFQO010000001">
    <property type="protein sequence ID" value="MCX2738823.1"/>
    <property type="molecule type" value="Genomic_DNA"/>
</dbReference>
<sequence>MSKKLGTGVATSKISEKNVYLFGETGYHVVVSGTTEQQAAFGRHRKIRP</sequence>
<protein>
    <submittedName>
        <fullName evidence="1">Uncharacterized protein</fullName>
    </submittedName>
</protein>
<accession>A0ABT3RBQ3</accession>